<dbReference type="AlphaFoldDB" id="M8AAF2"/>
<reference evidence="1" key="1">
    <citation type="journal article" date="2013" name="Nature">
        <title>Draft genome of the wheat A-genome progenitor Triticum urartu.</title>
        <authorList>
            <person name="Ling H.Q."/>
            <person name="Zhao S."/>
            <person name="Liu D."/>
            <person name="Wang J."/>
            <person name="Sun H."/>
            <person name="Zhang C."/>
            <person name="Fan H."/>
            <person name="Li D."/>
            <person name="Dong L."/>
            <person name="Tao Y."/>
            <person name="Gao C."/>
            <person name="Wu H."/>
            <person name="Li Y."/>
            <person name="Cui Y."/>
            <person name="Guo X."/>
            <person name="Zheng S."/>
            <person name="Wang B."/>
            <person name="Yu K."/>
            <person name="Liang Q."/>
            <person name="Yang W."/>
            <person name="Lou X."/>
            <person name="Chen J."/>
            <person name="Feng M."/>
            <person name="Jian J."/>
            <person name="Zhang X."/>
            <person name="Luo G."/>
            <person name="Jiang Y."/>
            <person name="Liu J."/>
            <person name="Wang Z."/>
            <person name="Sha Y."/>
            <person name="Zhang B."/>
            <person name="Wu H."/>
            <person name="Tang D."/>
            <person name="Shen Q."/>
            <person name="Xue P."/>
            <person name="Zou S."/>
            <person name="Wang X."/>
            <person name="Liu X."/>
            <person name="Wang F."/>
            <person name="Yang Y."/>
            <person name="An X."/>
            <person name="Dong Z."/>
            <person name="Zhang K."/>
            <person name="Zhang X."/>
            <person name="Luo M.C."/>
            <person name="Dvorak J."/>
            <person name="Tong Y."/>
            <person name="Wang J."/>
            <person name="Yang H."/>
            <person name="Li Z."/>
            <person name="Wang D."/>
            <person name="Zhang A."/>
            <person name="Wang J."/>
        </authorList>
    </citation>
    <scope>NUCLEOTIDE SEQUENCE</scope>
</reference>
<dbReference type="EMBL" id="KD144122">
    <property type="protein sequence ID" value="EMS57479.1"/>
    <property type="molecule type" value="Genomic_DNA"/>
</dbReference>
<evidence type="ECO:0000313" key="1">
    <source>
        <dbReference type="EMBL" id="EMS57479.1"/>
    </source>
</evidence>
<proteinExistence type="predicted"/>
<gene>
    <name evidence="1" type="ORF">TRIUR3_10068</name>
</gene>
<organism evidence="1">
    <name type="scientific">Triticum urartu</name>
    <name type="common">Red wild einkorn</name>
    <name type="synonym">Crithodium urartu</name>
    <dbReference type="NCBI Taxonomy" id="4572"/>
    <lineage>
        <taxon>Eukaryota</taxon>
        <taxon>Viridiplantae</taxon>
        <taxon>Streptophyta</taxon>
        <taxon>Embryophyta</taxon>
        <taxon>Tracheophyta</taxon>
        <taxon>Spermatophyta</taxon>
        <taxon>Magnoliopsida</taxon>
        <taxon>Liliopsida</taxon>
        <taxon>Poales</taxon>
        <taxon>Poaceae</taxon>
        <taxon>BOP clade</taxon>
        <taxon>Pooideae</taxon>
        <taxon>Triticodae</taxon>
        <taxon>Triticeae</taxon>
        <taxon>Triticinae</taxon>
        <taxon>Triticum</taxon>
    </lineage>
</organism>
<name>M8AAF2_TRIUA</name>
<accession>M8AAF2</accession>
<sequence length="122" mass="12917">MQVTPTVIVATVQVTTSSVIVVQQLGGTGSTMPLYFTTLAGAAVHQQHSVEQASACTLLQVYMPRCSASATFRDQAVLCFSTFSNIQGLPTFSGDRGRLVALASGRPRIKQRGCRRVVLASG</sequence>
<protein>
    <submittedName>
        <fullName evidence="1">Uncharacterized protein</fullName>
    </submittedName>
</protein>